<keyword evidence="2" id="KW-1185">Reference proteome</keyword>
<comment type="caution">
    <text evidence="1">The sequence shown here is derived from an EMBL/GenBank/DDBJ whole genome shotgun (WGS) entry which is preliminary data.</text>
</comment>
<sequence length="63" mass="7423">MDKYKQLELFDLQPYTSEQLIATEDVVELVEEIQKPSAYKQLELNLFPLQIYLTPLEFMELAA</sequence>
<evidence type="ECO:0000313" key="2">
    <source>
        <dbReference type="Proteomes" id="UP000640531"/>
    </source>
</evidence>
<evidence type="ECO:0000313" key="1">
    <source>
        <dbReference type="EMBL" id="MBD2566361.1"/>
    </source>
</evidence>
<protein>
    <submittedName>
        <fullName evidence="1">Uncharacterized protein</fullName>
    </submittedName>
</protein>
<name>A0ABR8F9S4_9NOST</name>
<dbReference type="Proteomes" id="UP000640531">
    <property type="component" value="Unassembled WGS sequence"/>
</dbReference>
<proteinExistence type="predicted"/>
<gene>
    <name evidence="1" type="ORF">H6G59_00335</name>
</gene>
<organism evidence="1 2">
    <name type="scientific">Anabaena lutea FACHB-196</name>
    <dbReference type="NCBI Taxonomy" id="2692881"/>
    <lineage>
        <taxon>Bacteria</taxon>
        <taxon>Bacillati</taxon>
        <taxon>Cyanobacteriota</taxon>
        <taxon>Cyanophyceae</taxon>
        <taxon>Nostocales</taxon>
        <taxon>Nostocaceae</taxon>
        <taxon>Anabaena</taxon>
    </lineage>
</organism>
<dbReference type="RefSeq" id="WP_190711190.1">
    <property type="nucleotide sequence ID" value="NZ_JACJST010000001.1"/>
</dbReference>
<reference evidence="1 2" key="1">
    <citation type="journal article" date="2020" name="ISME J.">
        <title>Comparative genomics reveals insights into cyanobacterial evolution and habitat adaptation.</title>
        <authorList>
            <person name="Chen M.Y."/>
            <person name="Teng W.K."/>
            <person name="Zhao L."/>
            <person name="Hu C.X."/>
            <person name="Zhou Y.K."/>
            <person name="Han B.P."/>
            <person name="Song L.R."/>
            <person name="Shu W.S."/>
        </authorList>
    </citation>
    <scope>NUCLEOTIDE SEQUENCE [LARGE SCALE GENOMIC DNA]</scope>
    <source>
        <strain evidence="1 2">FACHB-196</strain>
    </source>
</reference>
<dbReference type="EMBL" id="JACJST010000001">
    <property type="protein sequence ID" value="MBD2566361.1"/>
    <property type="molecule type" value="Genomic_DNA"/>
</dbReference>
<accession>A0ABR8F9S4</accession>